<proteinExistence type="inferred from homology"/>
<dbReference type="AlphaFoldDB" id="A0A1D8AHA1"/>
<name>A0A1D8AHA1_LEIAM</name>
<dbReference type="SMART" id="SM00443">
    <property type="entry name" value="G_patch"/>
    <property type="match status" value="1"/>
</dbReference>
<keyword evidence="4" id="KW-0539">Nucleus</keyword>
<comment type="similarity">
    <text evidence="5">Belongs to the PINX1 family.</text>
</comment>
<dbReference type="EMBL" id="KT804642">
    <property type="protein sequence ID" value="AOR83341.1"/>
    <property type="molecule type" value="Genomic_DNA"/>
</dbReference>
<dbReference type="GO" id="GO:0003676">
    <property type="term" value="F:nucleic acid binding"/>
    <property type="evidence" value="ECO:0007669"/>
    <property type="project" value="InterPro"/>
</dbReference>
<dbReference type="InterPro" id="IPR050656">
    <property type="entry name" value="PINX1"/>
</dbReference>
<reference evidence="9" key="1">
    <citation type="submission" date="2015-09" db="EMBL/GenBank/DDBJ databases">
        <title>Expression and purification of the recombinant protein Leishmania amazonensis PinX1 (LaPINX1), a putative inhibitor of telomerase.</title>
        <authorList>
            <person name="Storti C.B."/>
            <person name="Cano M.I.N."/>
        </authorList>
    </citation>
    <scope>NUCLEOTIDE SEQUENCE</scope>
    <source>
        <strain evidence="9">MHOM/BR/73/M2269</strain>
    </source>
</reference>
<evidence type="ECO:0000256" key="4">
    <source>
        <dbReference type="ARBA" id="ARBA00023242"/>
    </source>
</evidence>
<feature type="domain" description="G-patch" evidence="8">
    <location>
        <begin position="14"/>
        <end position="60"/>
    </location>
</feature>
<evidence type="ECO:0000256" key="3">
    <source>
        <dbReference type="ARBA" id="ARBA00022552"/>
    </source>
</evidence>
<feature type="region of interest" description="Disordered" evidence="7">
    <location>
        <begin position="152"/>
        <end position="230"/>
    </location>
</feature>
<evidence type="ECO:0000313" key="9">
    <source>
        <dbReference type="EMBL" id="AOR83341.1"/>
    </source>
</evidence>
<evidence type="ECO:0000256" key="2">
    <source>
        <dbReference type="ARBA" id="ARBA00022517"/>
    </source>
</evidence>
<evidence type="ECO:0000256" key="5">
    <source>
        <dbReference type="ARBA" id="ARBA00038007"/>
    </source>
</evidence>
<keyword evidence="2" id="KW-0690">Ribosome biogenesis</keyword>
<accession>A0A1D8AHA1</accession>
<sequence>MSTDPNGTRWSNSEKNFGKALLKKSGWTEGTGLGKEQDGVVNHIKVTRKDGVMGLGYQAGVQETWTTQSLGFADVLTRIKASTTAAISDSDDDGEASPSSSPTTNGEAKKIGMSRHYKMYARRNALKTELIHGGGSAETEVKRLEILGSAAMKRRRDADSGEDNDGAGQNCSQHTSSASTLKSPLLLRLMARSTKDEPKPTAGDMTPEQLITITKPHPRPPKCTDTPFLA</sequence>
<feature type="compositionally biased region" description="Polar residues" evidence="7">
    <location>
        <begin position="97"/>
        <end position="106"/>
    </location>
</feature>
<keyword evidence="3" id="KW-0698">rRNA processing</keyword>
<dbReference type="GO" id="GO:0006364">
    <property type="term" value="P:rRNA processing"/>
    <property type="evidence" value="ECO:0007669"/>
    <property type="project" value="UniProtKB-KW"/>
</dbReference>
<feature type="compositionally biased region" description="Polar residues" evidence="7">
    <location>
        <begin position="167"/>
        <end position="182"/>
    </location>
</feature>
<feature type="region of interest" description="Disordered" evidence="7">
    <location>
        <begin position="85"/>
        <end position="112"/>
    </location>
</feature>
<dbReference type="PROSITE" id="PS50174">
    <property type="entry name" value="G_PATCH"/>
    <property type="match status" value="1"/>
</dbReference>
<protein>
    <recommendedName>
        <fullName evidence="6">PinX1-related protein 1</fullName>
    </recommendedName>
</protein>
<organism evidence="9">
    <name type="scientific">Leishmania amazonensis</name>
    <dbReference type="NCBI Taxonomy" id="5659"/>
    <lineage>
        <taxon>Eukaryota</taxon>
        <taxon>Discoba</taxon>
        <taxon>Euglenozoa</taxon>
        <taxon>Kinetoplastea</taxon>
        <taxon>Metakinetoplastina</taxon>
        <taxon>Trypanosomatida</taxon>
        <taxon>Trypanosomatidae</taxon>
        <taxon>Leishmaniinae</taxon>
        <taxon>Leishmania</taxon>
    </lineage>
</organism>
<evidence type="ECO:0000256" key="6">
    <source>
        <dbReference type="ARBA" id="ARBA00041961"/>
    </source>
</evidence>
<dbReference type="PANTHER" id="PTHR23149">
    <property type="entry name" value="G PATCH DOMAIN CONTAINING PROTEIN"/>
    <property type="match status" value="1"/>
</dbReference>
<evidence type="ECO:0000256" key="7">
    <source>
        <dbReference type="SAM" id="MobiDB-lite"/>
    </source>
</evidence>
<dbReference type="VEuPathDB" id="TriTrypDB:LAMA_000084400"/>
<evidence type="ECO:0000259" key="8">
    <source>
        <dbReference type="PROSITE" id="PS50174"/>
    </source>
</evidence>
<comment type="subcellular location">
    <subcellularLocation>
        <location evidence="1">Nucleus</location>
        <location evidence="1">Nucleolus</location>
    </subcellularLocation>
</comment>
<dbReference type="GO" id="GO:0005730">
    <property type="term" value="C:nucleolus"/>
    <property type="evidence" value="ECO:0007669"/>
    <property type="project" value="UniProtKB-SubCell"/>
</dbReference>
<dbReference type="VEuPathDB" id="TriTrypDB:LAMAPH8_000070100"/>
<dbReference type="Pfam" id="PF01585">
    <property type="entry name" value="G-patch"/>
    <property type="match status" value="1"/>
</dbReference>
<dbReference type="InterPro" id="IPR000467">
    <property type="entry name" value="G_patch_dom"/>
</dbReference>
<evidence type="ECO:0000256" key="1">
    <source>
        <dbReference type="ARBA" id="ARBA00004604"/>
    </source>
</evidence>
<dbReference type="PANTHER" id="PTHR23149:SF31">
    <property type="entry name" value="PROTEIN PXR1"/>
    <property type="match status" value="1"/>
</dbReference>